<gene>
    <name evidence="2" type="ORF">BUE93_21855</name>
</gene>
<evidence type="ECO:0000256" key="1">
    <source>
        <dbReference type="SAM" id="MobiDB-lite"/>
    </source>
</evidence>
<organism evidence="2 3">
    <name type="scientific">Chromobacterium amazonense</name>
    <dbReference type="NCBI Taxonomy" id="1382803"/>
    <lineage>
        <taxon>Bacteria</taxon>
        <taxon>Pseudomonadati</taxon>
        <taxon>Pseudomonadota</taxon>
        <taxon>Betaproteobacteria</taxon>
        <taxon>Neisseriales</taxon>
        <taxon>Chromobacteriaceae</taxon>
        <taxon>Chromobacterium</taxon>
    </lineage>
</organism>
<dbReference type="OrthoDB" id="289720at2"/>
<sequence>MSQAAHTASVHPLRLLPRPAPAQPVYNPQPIARRPPPVSTAPAGAPDLPSEDSGLWTDSPARLAPALAHEGGGALSAARQLLAFLLDGAADADAPITVHLPGSHDGAYAWQLWRNLLDEAGELGVPPAVFRLYHALPHVAEQDDIAELIQQGHWQIADGDVAPQAGRHAALIAHGHYSRRPAKIAWNHYGEAWQARVAMTEDGPRWRLTPRADYPVEPIKIAVGGPQPELDLPPLFDDPADQALAARQQGRADCGVAALPVTLFDDLDTLSAAHPDGVLVHLADLAYAAAPPQTLPEELDAALPLNAEAIARRHPALRALWRADEQAALLHGVLQDNHAPWPLTRLAAQGWQADALFGDEATGLAAVQRAGCNPRYLARRLEELEKQEIDPAQRAAWLAALEQAWQRARPGEAHAFSLGCLAMRYAHYGVARAAFLDALPQAANPAPALHNLALLEMLTGDAPRAEDILAALEVVESDHPKTRRLRARFNDWQSRFVARLGWDPARARCEDTGLALSPLMPHHARELASACRDGHDMALIRLPDLSAVDAAAAWISEEAADPAALPLALLHPALGMVGFIVLRVGAEGGAVNVCTYVAPEWRGRGWMGRGLGLLEGERESEVWGGNVRSGRALA</sequence>
<name>A0A2S9WYJ1_9NEIS</name>
<feature type="region of interest" description="Disordered" evidence="1">
    <location>
        <begin position="1"/>
        <end position="57"/>
    </location>
</feature>
<evidence type="ECO:0000313" key="3">
    <source>
        <dbReference type="Proteomes" id="UP000239469"/>
    </source>
</evidence>
<dbReference type="AlphaFoldDB" id="A0A2S9WYJ1"/>
<dbReference type="Proteomes" id="UP000239469">
    <property type="component" value="Unassembled WGS sequence"/>
</dbReference>
<dbReference type="EMBL" id="MTBD01000117">
    <property type="protein sequence ID" value="PRP68537.1"/>
    <property type="molecule type" value="Genomic_DNA"/>
</dbReference>
<evidence type="ECO:0000313" key="2">
    <source>
        <dbReference type="EMBL" id="PRP68537.1"/>
    </source>
</evidence>
<dbReference type="RefSeq" id="WP_106078262.1">
    <property type="nucleotide sequence ID" value="NZ_MTBD01000117.1"/>
</dbReference>
<proteinExistence type="predicted"/>
<dbReference type="SUPFAM" id="SSF51658">
    <property type="entry name" value="Xylose isomerase-like"/>
    <property type="match status" value="1"/>
</dbReference>
<dbReference type="Gene3D" id="3.40.630.30">
    <property type="match status" value="1"/>
</dbReference>
<comment type="caution">
    <text evidence="2">The sequence shown here is derived from an EMBL/GenBank/DDBJ whole genome shotgun (WGS) entry which is preliminary data.</text>
</comment>
<dbReference type="InterPro" id="IPR036237">
    <property type="entry name" value="Xyl_isomerase-like_sf"/>
</dbReference>
<accession>A0A2S9WYJ1</accession>
<reference evidence="2 3" key="1">
    <citation type="submission" date="2017-01" db="EMBL/GenBank/DDBJ databases">
        <title>New insights into the genetic diversity of Chromobacterium isolated from tropical freshwater lake.</title>
        <authorList>
            <person name="Santos A.B."/>
            <person name="Nascimento A.M."/>
            <person name="Da Silva P.C."/>
        </authorList>
    </citation>
    <scope>NUCLEOTIDE SEQUENCE [LARGE SCALE GENOMIC DNA]</scope>
    <source>
        <strain evidence="2 3">56AF</strain>
    </source>
</reference>
<protein>
    <submittedName>
        <fullName evidence="2">Uncharacterized protein</fullName>
    </submittedName>
</protein>
<dbReference type="InterPro" id="IPR016181">
    <property type="entry name" value="Acyl_CoA_acyltransferase"/>
</dbReference>
<dbReference type="SUPFAM" id="SSF55729">
    <property type="entry name" value="Acyl-CoA N-acyltransferases (Nat)"/>
    <property type="match status" value="1"/>
</dbReference>